<keyword evidence="7 11" id="KW-0915">Sodium</keyword>
<keyword evidence="3 11" id="KW-0050">Antiport</keyword>
<name>A0ABT6LEH3_9ACTN</name>
<organism evidence="12 13">
    <name type="scientific">Streptomyces pseudovenezuelae</name>
    <dbReference type="NCBI Taxonomy" id="67350"/>
    <lineage>
        <taxon>Bacteria</taxon>
        <taxon>Bacillati</taxon>
        <taxon>Actinomycetota</taxon>
        <taxon>Actinomycetes</taxon>
        <taxon>Kitasatosporales</taxon>
        <taxon>Streptomycetaceae</taxon>
        <taxon>Streptomyces</taxon>
        <taxon>Streptomyces aurantiacus group</taxon>
    </lineage>
</organism>
<evidence type="ECO:0000256" key="4">
    <source>
        <dbReference type="ARBA" id="ARBA00022475"/>
    </source>
</evidence>
<protein>
    <recommendedName>
        <fullName evidence="11">Na(+)/H(+) antiporter NhaA</fullName>
    </recommendedName>
    <alternativeName>
        <fullName evidence="11">Sodium/proton antiporter NhaA</fullName>
    </alternativeName>
</protein>
<gene>
    <name evidence="11" type="primary">nhaA</name>
    <name evidence="12" type="ORF">M2283_001975</name>
</gene>
<evidence type="ECO:0000256" key="7">
    <source>
        <dbReference type="ARBA" id="ARBA00023053"/>
    </source>
</evidence>
<proteinExistence type="inferred from homology"/>
<keyword evidence="10 11" id="KW-0739">Sodium transport</keyword>
<evidence type="ECO:0000256" key="11">
    <source>
        <dbReference type="HAMAP-Rule" id="MF_01844"/>
    </source>
</evidence>
<comment type="caution">
    <text evidence="12">The sequence shown here is derived from an EMBL/GenBank/DDBJ whole genome shotgun (WGS) entry which is preliminary data.</text>
</comment>
<feature type="transmembrane region" description="Helical" evidence="11">
    <location>
        <begin position="223"/>
        <end position="238"/>
    </location>
</feature>
<evidence type="ECO:0000256" key="10">
    <source>
        <dbReference type="ARBA" id="ARBA00023201"/>
    </source>
</evidence>
<comment type="function">
    <text evidence="11">Na(+)/H(+) antiporter that extrudes sodium in exchange for external protons.</text>
</comment>
<feature type="transmembrane region" description="Helical" evidence="11">
    <location>
        <begin position="33"/>
        <end position="51"/>
    </location>
</feature>
<keyword evidence="13" id="KW-1185">Reference proteome</keyword>
<dbReference type="InterPro" id="IPR009937">
    <property type="entry name" value="Phage_holin_3_6"/>
</dbReference>
<keyword evidence="4 11" id="KW-1003">Cell membrane</keyword>
<feature type="transmembrane region" description="Helical" evidence="11">
    <location>
        <begin position="383"/>
        <end position="400"/>
    </location>
</feature>
<evidence type="ECO:0000256" key="1">
    <source>
        <dbReference type="ARBA" id="ARBA00004429"/>
    </source>
</evidence>
<evidence type="ECO:0000256" key="8">
    <source>
        <dbReference type="ARBA" id="ARBA00023065"/>
    </source>
</evidence>
<comment type="catalytic activity">
    <reaction evidence="11">
        <text>Na(+)(in) + 2 H(+)(out) = Na(+)(out) + 2 H(+)(in)</text>
        <dbReference type="Rhea" id="RHEA:29251"/>
        <dbReference type="ChEBI" id="CHEBI:15378"/>
        <dbReference type="ChEBI" id="CHEBI:29101"/>
    </reaction>
</comment>
<feature type="transmembrane region" description="Helical" evidence="11">
    <location>
        <begin position="345"/>
        <end position="371"/>
    </location>
</feature>
<feature type="transmembrane region" description="Helical" evidence="11">
    <location>
        <begin position="112"/>
        <end position="132"/>
    </location>
</feature>
<dbReference type="PANTHER" id="PTHR30341:SF0">
    <property type="entry name" value="NA(+)_H(+) ANTIPORTER NHAA"/>
    <property type="match status" value="1"/>
</dbReference>
<evidence type="ECO:0000256" key="9">
    <source>
        <dbReference type="ARBA" id="ARBA00023136"/>
    </source>
</evidence>
<keyword evidence="2 11" id="KW-0813">Transport</keyword>
<feature type="transmembrane region" description="Helical" evidence="11">
    <location>
        <begin position="173"/>
        <end position="193"/>
    </location>
</feature>
<keyword evidence="5 11" id="KW-0812">Transmembrane</keyword>
<accession>A0ABT6LEH3</accession>
<comment type="subcellular location">
    <subcellularLocation>
        <location evidence="1">Cell inner membrane</location>
        <topology evidence="1">Multi-pass membrane protein</topology>
    </subcellularLocation>
    <subcellularLocation>
        <location evidence="11">Cell membrane</location>
        <topology evidence="11">Multi-pass membrane protein</topology>
    </subcellularLocation>
</comment>
<dbReference type="InterPro" id="IPR023171">
    <property type="entry name" value="Na/H_antiporter_dom_sf"/>
</dbReference>
<comment type="similarity">
    <text evidence="11">Belongs to the NhaA Na(+)/H(+) (TC 2.A.33) antiporter family.</text>
</comment>
<keyword evidence="6 11" id="KW-1133">Transmembrane helix</keyword>
<feature type="transmembrane region" description="Helical" evidence="11">
    <location>
        <begin position="587"/>
        <end position="615"/>
    </location>
</feature>
<reference evidence="12 13" key="1">
    <citation type="submission" date="2023-04" db="EMBL/GenBank/DDBJ databases">
        <title>Forest soil microbial communities from Buena Vista Peninsula, Colon Province, Panama.</title>
        <authorList>
            <person name="Bouskill N."/>
        </authorList>
    </citation>
    <scope>NUCLEOTIDE SEQUENCE [LARGE SCALE GENOMIC DNA]</scope>
    <source>
        <strain evidence="12 13">GGS1</strain>
    </source>
</reference>
<evidence type="ECO:0000256" key="3">
    <source>
        <dbReference type="ARBA" id="ARBA00022449"/>
    </source>
</evidence>
<sequence>MSAPRTTPARKVLGRLSLPERTFVTDALRAETVGGVLLLVAAVTALIWTNIPALHGSYESVSHFHFGPGALGLNLSVAHWAADGLLAVFFFVAGIELKRELVAGDLRDPKAAALPVVAALCGMAVPALVYTLTNLTGGGSLQGWAVPTATDIAFALAVLAVIGTSLPSALRAFLLTLAVVDDLFAILIIAVFFTSDIDLAALGGAVAGLVVFWLLLRRGVRGWYVYVPLALVVWALMYNSGVHATIAGVAMGLMLRCHRHEGEARAPGERVEHLVRPLSAGLAVPLFALFSAGVTVSGGALGDVFTRPETLGVVLGLVVGKAVGIFGGTWLTARFTRASLSDELAWADVFAVATLAGIGFTVSLLIGELAFDGDAVLTDEVKAAVLTASLIAAVLATVLLKVRNAKYRRMCEDEERDEDLDGIPDIYEQDDPAYHLRMAEIFDRKAAEHRRIAALKEAEARGEAEALGSADDAGLPKWRAGQASRTTVRHDLTGRYKRLTRETAMSAPDGSPVGAERSIGQLFASATTEMSALVHDEIALAKAQLKQDVIRGAMSGGAFTVAAGVLVFSLPMLNFALAYGIRTWSDWNLALCFLLSFAANVLVAVVLVLVGVFFAKKAAKGKGPQKVAASVKETAGVLQNAKPHTRPEAPALEDRAPAALEAVARSSS</sequence>
<feature type="transmembrane region" description="Helical" evidence="11">
    <location>
        <begin position="313"/>
        <end position="333"/>
    </location>
</feature>
<dbReference type="Pfam" id="PF07332">
    <property type="entry name" value="Phage_holin_3_6"/>
    <property type="match status" value="1"/>
</dbReference>
<evidence type="ECO:0000256" key="2">
    <source>
        <dbReference type="ARBA" id="ARBA00022448"/>
    </source>
</evidence>
<dbReference type="RefSeq" id="WP_432423044.1">
    <property type="nucleotide sequence ID" value="NZ_JARXVH010000003.1"/>
</dbReference>
<evidence type="ECO:0000256" key="6">
    <source>
        <dbReference type="ARBA" id="ARBA00022989"/>
    </source>
</evidence>
<evidence type="ECO:0000313" key="13">
    <source>
        <dbReference type="Proteomes" id="UP001160499"/>
    </source>
</evidence>
<dbReference type="HAMAP" id="MF_01844">
    <property type="entry name" value="NhaA"/>
    <property type="match status" value="1"/>
</dbReference>
<evidence type="ECO:0000256" key="5">
    <source>
        <dbReference type="ARBA" id="ARBA00022692"/>
    </source>
</evidence>
<keyword evidence="9 11" id="KW-0472">Membrane</keyword>
<keyword evidence="8 11" id="KW-0406">Ion transport</keyword>
<evidence type="ECO:0000313" key="12">
    <source>
        <dbReference type="EMBL" id="MDH6214692.1"/>
    </source>
</evidence>
<feature type="transmembrane region" description="Helical" evidence="11">
    <location>
        <begin position="556"/>
        <end position="581"/>
    </location>
</feature>
<dbReference type="EMBL" id="JARXVH010000003">
    <property type="protein sequence ID" value="MDH6214692.1"/>
    <property type="molecule type" value="Genomic_DNA"/>
</dbReference>
<dbReference type="Pfam" id="PF06965">
    <property type="entry name" value="Na_H_antiport_1"/>
    <property type="match status" value="1"/>
</dbReference>
<feature type="transmembrane region" description="Helical" evidence="11">
    <location>
        <begin position="144"/>
        <end position="166"/>
    </location>
</feature>
<dbReference type="Gene3D" id="1.20.1530.10">
    <property type="entry name" value="Na+/H+ antiporter like domain"/>
    <property type="match status" value="1"/>
</dbReference>
<dbReference type="Proteomes" id="UP001160499">
    <property type="component" value="Unassembled WGS sequence"/>
</dbReference>
<dbReference type="InterPro" id="IPR004670">
    <property type="entry name" value="NhaA"/>
</dbReference>
<feature type="transmembrane region" description="Helical" evidence="11">
    <location>
        <begin position="71"/>
        <end position="92"/>
    </location>
</feature>
<dbReference type="PANTHER" id="PTHR30341">
    <property type="entry name" value="SODIUM ION/PROTON ANTIPORTER NHAA-RELATED"/>
    <property type="match status" value="1"/>
</dbReference>
<dbReference type="NCBIfam" id="TIGR00773">
    <property type="entry name" value="NhaA"/>
    <property type="match status" value="1"/>
</dbReference>
<feature type="transmembrane region" description="Helical" evidence="11">
    <location>
        <begin position="199"/>
        <end position="216"/>
    </location>
</feature>